<evidence type="ECO:0000256" key="1">
    <source>
        <dbReference type="SAM" id="Phobius"/>
    </source>
</evidence>
<dbReference type="InParanoid" id="W4KH50"/>
<dbReference type="EMBL" id="KI925456">
    <property type="protein sequence ID" value="ETW84655.1"/>
    <property type="molecule type" value="Genomic_DNA"/>
</dbReference>
<dbReference type="STRING" id="747525.W4KH50"/>
<gene>
    <name evidence="2" type="ORF">HETIRDRAFT_313427</name>
</gene>
<keyword evidence="3" id="KW-1185">Reference proteome</keyword>
<dbReference type="HOGENOM" id="CLU_2967249_0_0_1"/>
<evidence type="ECO:0000313" key="3">
    <source>
        <dbReference type="Proteomes" id="UP000030671"/>
    </source>
</evidence>
<sequence length="59" mass="7289">EFCGQYCNPALFEELMVGGKWWFNSSIVEMTNMWFGSFYFIVHKMYKDHYDFFLDRIIR</sequence>
<reference evidence="2 3" key="1">
    <citation type="journal article" date="2012" name="New Phytol.">
        <title>Insight into trade-off between wood decay and parasitism from the genome of a fungal forest pathogen.</title>
        <authorList>
            <person name="Olson A."/>
            <person name="Aerts A."/>
            <person name="Asiegbu F."/>
            <person name="Belbahri L."/>
            <person name="Bouzid O."/>
            <person name="Broberg A."/>
            <person name="Canback B."/>
            <person name="Coutinho P.M."/>
            <person name="Cullen D."/>
            <person name="Dalman K."/>
            <person name="Deflorio G."/>
            <person name="van Diepen L.T."/>
            <person name="Dunand C."/>
            <person name="Duplessis S."/>
            <person name="Durling M."/>
            <person name="Gonthier P."/>
            <person name="Grimwood J."/>
            <person name="Fossdal C.G."/>
            <person name="Hansson D."/>
            <person name="Henrissat B."/>
            <person name="Hietala A."/>
            <person name="Himmelstrand K."/>
            <person name="Hoffmeister D."/>
            <person name="Hogberg N."/>
            <person name="James T.Y."/>
            <person name="Karlsson M."/>
            <person name="Kohler A."/>
            <person name="Kues U."/>
            <person name="Lee Y.H."/>
            <person name="Lin Y.C."/>
            <person name="Lind M."/>
            <person name="Lindquist E."/>
            <person name="Lombard V."/>
            <person name="Lucas S."/>
            <person name="Lunden K."/>
            <person name="Morin E."/>
            <person name="Murat C."/>
            <person name="Park J."/>
            <person name="Raffaello T."/>
            <person name="Rouze P."/>
            <person name="Salamov A."/>
            <person name="Schmutz J."/>
            <person name="Solheim H."/>
            <person name="Stahlberg J."/>
            <person name="Velez H."/>
            <person name="de Vries R.P."/>
            <person name="Wiebenga A."/>
            <person name="Woodward S."/>
            <person name="Yakovlev I."/>
            <person name="Garbelotto M."/>
            <person name="Martin F."/>
            <person name="Grigoriev I.V."/>
            <person name="Stenlid J."/>
        </authorList>
    </citation>
    <scope>NUCLEOTIDE SEQUENCE [LARGE SCALE GENOMIC DNA]</scope>
    <source>
        <strain evidence="2 3">TC 32-1</strain>
    </source>
</reference>
<feature type="non-terminal residue" evidence="2">
    <location>
        <position position="1"/>
    </location>
</feature>
<feature type="transmembrane region" description="Helical" evidence="1">
    <location>
        <begin position="21"/>
        <end position="42"/>
    </location>
</feature>
<organism evidence="2 3">
    <name type="scientific">Heterobasidion irregulare (strain TC 32-1)</name>
    <dbReference type="NCBI Taxonomy" id="747525"/>
    <lineage>
        <taxon>Eukaryota</taxon>
        <taxon>Fungi</taxon>
        <taxon>Dikarya</taxon>
        <taxon>Basidiomycota</taxon>
        <taxon>Agaricomycotina</taxon>
        <taxon>Agaricomycetes</taxon>
        <taxon>Russulales</taxon>
        <taxon>Bondarzewiaceae</taxon>
        <taxon>Heterobasidion</taxon>
        <taxon>Heterobasidion annosum species complex</taxon>
    </lineage>
</organism>
<dbReference type="AlphaFoldDB" id="W4KH50"/>
<dbReference type="RefSeq" id="XP_009544294.1">
    <property type="nucleotide sequence ID" value="XM_009545999.1"/>
</dbReference>
<evidence type="ECO:0000313" key="2">
    <source>
        <dbReference type="EMBL" id="ETW84655.1"/>
    </source>
</evidence>
<dbReference type="GeneID" id="20670026"/>
<dbReference type="KEGG" id="hir:HETIRDRAFT_313427"/>
<keyword evidence="1" id="KW-1133">Transmembrane helix</keyword>
<name>W4KH50_HETIT</name>
<accession>W4KH50</accession>
<proteinExistence type="predicted"/>
<keyword evidence="1" id="KW-0472">Membrane</keyword>
<protein>
    <submittedName>
        <fullName evidence="2">Uncharacterized protein</fullName>
    </submittedName>
</protein>
<dbReference type="Proteomes" id="UP000030671">
    <property type="component" value="Unassembled WGS sequence"/>
</dbReference>
<dbReference type="OrthoDB" id="2501483at2759"/>
<keyword evidence="1" id="KW-0812">Transmembrane</keyword>